<dbReference type="Gene3D" id="3.10.490.10">
    <property type="entry name" value="Gamma-glutamyl cyclotransferase-like"/>
    <property type="match status" value="1"/>
</dbReference>
<keyword evidence="2" id="KW-0808">Transferase</keyword>
<proteinExistence type="predicted"/>
<sequence>MSDIVPRVMSLFVYGTLKTGCCNHERHCSMAVHKEKAWLWGRIYHLDRDEGYPMVQICPQAILARGTDRPEMDALLECAPGSTARPEGDWDLIEGELMRFDRPENDVPLIDLLEEFRADGQGLYVRVLTTVNTDAGPQTAWTYIREREHDGRRLRPDTTGTVCWRPADLIS</sequence>
<name>A0A4Q7VQ73_9BURK</name>
<keyword evidence="3" id="KW-1185">Reference proteome</keyword>
<organism evidence="2 3">
    <name type="scientific">Advenella incenata</name>
    <dbReference type="NCBI Taxonomy" id="267800"/>
    <lineage>
        <taxon>Bacteria</taxon>
        <taxon>Pseudomonadati</taxon>
        <taxon>Pseudomonadota</taxon>
        <taxon>Betaproteobacteria</taxon>
        <taxon>Burkholderiales</taxon>
        <taxon>Alcaligenaceae</taxon>
    </lineage>
</organism>
<feature type="domain" description="Gamma-glutamylcyclotransferase AIG2-like" evidence="1">
    <location>
        <begin position="87"/>
        <end position="153"/>
    </location>
</feature>
<dbReference type="InterPro" id="IPR013024">
    <property type="entry name" value="GGCT-like"/>
</dbReference>
<accession>A0A4Q7VQ73</accession>
<dbReference type="Proteomes" id="UP000293398">
    <property type="component" value="Unassembled WGS sequence"/>
</dbReference>
<dbReference type="OrthoDB" id="9814303at2"/>
<reference evidence="2 3" key="1">
    <citation type="submission" date="2019-02" db="EMBL/GenBank/DDBJ databases">
        <title>Genomic Encyclopedia of Type Strains, Phase IV (KMG-IV): sequencing the most valuable type-strain genomes for metagenomic binning, comparative biology and taxonomic classification.</title>
        <authorList>
            <person name="Goeker M."/>
        </authorList>
    </citation>
    <scope>NUCLEOTIDE SEQUENCE [LARGE SCALE GENOMIC DNA]</scope>
    <source>
        <strain evidence="2 3">DSM 23814</strain>
    </source>
</reference>
<protein>
    <submittedName>
        <fullName evidence="2">Gamma-glutamylcyclotransferase (GGCT)/AIG2-like uncharacterized protein YtfP</fullName>
    </submittedName>
</protein>
<dbReference type="Pfam" id="PF06094">
    <property type="entry name" value="GGACT"/>
    <property type="match status" value="2"/>
</dbReference>
<gene>
    <name evidence="2" type="ORF">EV681_0374</name>
</gene>
<evidence type="ECO:0000313" key="2">
    <source>
        <dbReference type="EMBL" id="RZT98596.1"/>
    </source>
</evidence>
<comment type="caution">
    <text evidence="2">The sequence shown here is derived from an EMBL/GenBank/DDBJ whole genome shotgun (WGS) entry which is preliminary data.</text>
</comment>
<feature type="domain" description="Gamma-glutamylcyclotransferase AIG2-like" evidence="1">
    <location>
        <begin position="11"/>
        <end position="56"/>
    </location>
</feature>
<dbReference type="GO" id="GO:0016740">
    <property type="term" value="F:transferase activity"/>
    <property type="evidence" value="ECO:0007669"/>
    <property type="project" value="UniProtKB-KW"/>
</dbReference>
<dbReference type="CDD" id="cd06661">
    <property type="entry name" value="GGCT_like"/>
    <property type="match status" value="1"/>
</dbReference>
<dbReference type="InterPro" id="IPR009288">
    <property type="entry name" value="AIG2-like_dom"/>
</dbReference>
<evidence type="ECO:0000313" key="3">
    <source>
        <dbReference type="Proteomes" id="UP000293398"/>
    </source>
</evidence>
<evidence type="ECO:0000259" key="1">
    <source>
        <dbReference type="Pfam" id="PF06094"/>
    </source>
</evidence>
<dbReference type="SUPFAM" id="SSF110857">
    <property type="entry name" value="Gamma-glutamyl cyclotransferase-like"/>
    <property type="match status" value="1"/>
</dbReference>
<dbReference type="AlphaFoldDB" id="A0A4Q7VQ73"/>
<dbReference type="EMBL" id="SHKO01000001">
    <property type="protein sequence ID" value="RZT98596.1"/>
    <property type="molecule type" value="Genomic_DNA"/>
</dbReference>
<dbReference type="InterPro" id="IPR036568">
    <property type="entry name" value="GGCT-like_sf"/>
</dbReference>
<dbReference type="RefSeq" id="WP_130303176.1">
    <property type="nucleotide sequence ID" value="NZ_SHKO01000001.1"/>
</dbReference>